<dbReference type="InterPro" id="IPR046031">
    <property type="entry name" value="DUF5989"/>
</dbReference>
<evidence type="ECO:0000256" key="1">
    <source>
        <dbReference type="SAM" id="Phobius"/>
    </source>
</evidence>
<dbReference type="EMBL" id="ANIE01000003">
    <property type="protein sequence ID" value="KEF32243.1"/>
    <property type="molecule type" value="Genomic_DNA"/>
</dbReference>
<dbReference type="PATRIC" id="fig|1137280.3.peg.693"/>
<feature type="transmembrane region" description="Helical" evidence="1">
    <location>
        <begin position="21"/>
        <end position="47"/>
    </location>
</feature>
<protein>
    <recommendedName>
        <fullName evidence="4">SxtK</fullName>
    </recommendedName>
</protein>
<dbReference type="RefSeq" id="WP_227501654.1">
    <property type="nucleotide sequence ID" value="NZ_ANIE01000003.1"/>
</dbReference>
<sequence>MWELLKDFSLFVRARKKFWMIPLLVTLILLGGLIVFGQGSAFAPFIYTLF</sequence>
<proteinExistence type="predicted"/>
<evidence type="ECO:0000313" key="3">
    <source>
        <dbReference type="Proteomes" id="UP000035057"/>
    </source>
</evidence>
<keyword evidence="1" id="KW-1133">Transmembrane helix</keyword>
<comment type="caution">
    <text evidence="2">The sequence shown here is derived from an EMBL/GenBank/DDBJ whole genome shotgun (WGS) entry which is preliminary data.</text>
</comment>
<gene>
    <name evidence="2" type="ORF">D777_00877</name>
</gene>
<dbReference type="Pfam" id="PF19451">
    <property type="entry name" value="DUF5989"/>
    <property type="match status" value="1"/>
</dbReference>
<dbReference type="Proteomes" id="UP000035057">
    <property type="component" value="Unassembled WGS sequence"/>
</dbReference>
<reference evidence="2 3" key="1">
    <citation type="submission" date="2012-12" db="EMBL/GenBank/DDBJ databases">
        <title>Genome assembly of Marinobacter sp. AK21.</title>
        <authorList>
            <person name="Khatri I."/>
            <person name="Kumar R."/>
            <person name="Vaidya B."/>
            <person name="Subramanian S."/>
            <person name="Pinnaka A."/>
        </authorList>
    </citation>
    <scope>NUCLEOTIDE SEQUENCE [LARGE SCALE GENOMIC DNA]</scope>
    <source>
        <strain evidence="2 3">AK21</strain>
    </source>
</reference>
<dbReference type="AlphaFoldDB" id="A0A072N5L0"/>
<evidence type="ECO:0000313" key="2">
    <source>
        <dbReference type="EMBL" id="KEF32243.1"/>
    </source>
</evidence>
<organism evidence="2 3">
    <name type="scientific">Marinobacter nitratireducens</name>
    <dbReference type="NCBI Taxonomy" id="1137280"/>
    <lineage>
        <taxon>Bacteria</taxon>
        <taxon>Pseudomonadati</taxon>
        <taxon>Pseudomonadota</taxon>
        <taxon>Gammaproteobacteria</taxon>
        <taxon>Pseudomonadales</taxon>
        <taxon>Marinobacteraceae</taxon>
        <taxon>Marinobacter</taxon>
    </lineage>
</organism>
<dbReference type="STRING" id="1137280.D777_00877"/>
<keyword evidence="3" id="KW-1185">Reference proteome</keyword>
<evidence type="ECO:0008006" key="4">
    <source>
        <dbReference type="Google" id="ProtNLM"/>
    </source>
</evidence>
<keyword evidence="1" id="KW-0812">Transmembrane</keyword>
<name>A0A072N5L0_9GAMM</name>
<accession>A0A072N5L0</accession>
<keyword evidence="1" id="KW-0472">Membrane</keyword>